<evidence type="ECO:0000256" key="1">
    <source>
        <dbReference type="ARBA" id="ARBA00022679"/>
    </source>
</evidence>
<name>A0ABN1N668_9PSEU</name>
<dbReference type="InterPro" id="IPR050088">
    <property type="entry name" value="IspD/TarI_cytidylyltransf_bact"/>
</dbReference>
<evidence type="ECO:0000313" key="3">
    <source>
        <dbReference type="EMBL" id="GAA0895112.1"/>
    </source>
</evidence>
<accession>A0ABN1N668</accession>
<dbReference type="InterPro" id="IPR034683">
    <property type="entry name" value="IspD/TarI"/>
</dbReference>
<dbReference type="Pfam" id="PF01128">
    <property type="entry name" value="IspD"/>
    <property type="match status" value="1"/>
</dbReference>
<evidence type="ECO:0000256" key="2">
    <source>
        <dbReference type="ARBA" id="ARBA00022695"/>
    </source>
</evidence>
<keyword evidence="2 3" id="KW-0548">Nucleotidyltransferase</keyword>
<dbReference type="Proteomes" id="UP001499967">
    <property type="component" value="Unassembled WGS sequence"/>
</dbReference>
<dbReference type="PANTHER" id="PTHR32125">
    <property type="entry name" value="2-C-METHYL-D-ERYTHRITOL 4-PHOSPHATE CYTIDYLYLTRANSFERASE, CHLOROPLASTIC"/>
    <property type="match status" value="1"/>
</dbReference>
<organism evidence="3 4">
    <name type="scientific">Pseudonocardia zijingensis</name>
    <dbReference type="NCBI Taxonomy" id="153376"/>
    <lineage>
        <taxon>Bacteria</taxon>
        <taxon>Bacillati</taxon>
        <taxon>Actinomycetota</taxon>
        <taxon>Actinomycetes</taxon>
        <taxon>Pseudonocardiales</taxon>
        <taxon>Pseudonocardiaceae</taxon>
        <taxon>Pseudonocardia</taxon>
    </lineage>
</organism>
<evidence type="ECO:0000313" key="4">
    <source>
        <dbReference type="Proteomes" id="UP001499967"/>
    </source>
</evidence>
<dbReference type="InterPro" id="IPR029044">
    <property type="entry name" value="Nucleotide-diphossugar_trans"/>
</dbReference>
<protein>
    <submittedName>
        <fullName evidence="3">2-C-methyl-D-erythritol 4-phosphate cytidylyltransferase</fullName>
    </submittedName>
</protein>
<sequence length="235" mass="24067">MSTVWAIVLAGGASRRFGARAKQFETVGGVPMVARTVAAARRTCDGVVVVLPPGRAWTGEPVDAVAEGGDHQSESLRAGLAEVPADAAIVAVADPAHPLATDALFRSVIAAVRGGADGAVPVIPVLEVVQRVRDGQVLETLPKDDLVLTQTPQAFRADVLRAVHTDRPRPVENSSLLVERGYRVVTVSGDVGNVHVTTPDERAIAECLASGGICAATTECTTTSGGPTAPAVTGG</sequence>
<proteinExistence type="predicted"/>
<comment type="caution">
    <text evidence="3">The sequence shown here is derived from an EMBL/GenBank/DDBJ whole genome shotgun (WGS) entry which is preliminary data.</text>
</comment>
<gene>
    <name evidence="3" type="primary">ispD_2</name>
    <name evidence="3" type="ORF">GCM10009559_49690</name>
</gene>
<dbReference type="PANTHER" id="PTHR32125:SF4">
    <property type="entry name" value="2-C-METHYL-D-ERYTHRITOL 4-PHOSPHATE CYTIDYLYLTRANSFERASE, CHLOROPLASTIC"/>
    <property type="match status" value="1"/>
</dbReference>
<dbReference type="EMBL" id="BAAAHP010000154">
    <property type="protein sequence ID" value="GAA0895112.1"/>
    <property type="molecule type" value="Genomic_DNA"/>
</dbReference>
<dbReference type="Gene3D" id="3.90.550.10">
    <property type="entry name" value="Spore Coat Polysaccharide Biosynthesis Protein SpsA, Chain A"/>
    <property type="match status" value="1"/>
</dbReference>
<keyword evidence="4" id="KW-1185">Reference proteome</keyword>
<dbReference type="GO" id="GO:0016779">
    <property type="term" value="F:nucleotidyltransferase activity"/>
    <property type="evidence" value="ECO:0007669"/>
    <property type="project" value="UniProtKB-KW"/>
</dbReference>
<reference evidence="3 4" key="1">
    <citation type="journal article" date="2019" name="Int. J. Syst. Evol. Microbiol.">
        <title>The Global Catalogue of Microorganisms (GCM) 10K type strain sequencing project: providing services to taxonomists for standard genome sequencing and annotation.</title>
        <authorList>
            <consortium name="The Broad Institute Genomics Platform"/>
            <consortium name="The Broad Institute Genome Sequencing Center for Infectious Disease"/>
            <person name="Wu L."/>
            <person name="Ma J."/>
        </authorList>
    </citation>
    <scope>NUCLEOTIDE SEQUENCE [LARGE SCALE GENOMIC DNA]</scope>
    <source>
        <strain evidence="3 4">JCM 11117</strain>
    </source>
</reference>
<dbReference type="SUPFAM" id="SSF53448">
    <property type="entry name" value="Nucleotide-diphospho-sugar transferases"/>
    <property type="match status" value="1"/>
</dbReference>
<keyword evidence="1" id="KW-0808">Transferase</keyword>
<dbReference type="RefSeq" id="WP_343943960.1">
    <property type="nucleotide sequence ID" value="NZ_BAAAHP010000154.1"/>
</dbReference>